<evidence type="ECO:0000256" key="1">
    <source>
        <dbReference type="SAM" id="Phobius"/>
    </source>
</evidence>
<feature type="transmembrane region" description="Helical" evidence="1">
    <location>
        <begin position="128"/>
        <end position="146"/>
    </location>
</feature>
<feature type="transmembrane region" description="Helical" evidence="1">
    <location>
        <begin position="6"/>
        <end position="23"/>
    </location>
</feature>
<protein>
    <recommendedName>
        <fullName evidence="4">Integral membrane protein</fullName>
    </recommendedName>
</protein>
<proteinExistence type="predicted"/>
<feature type="transmembrane region" description="Helical" evidence="1">
    <location>
        <begin position="217"/>
        <end position="237"/>
    </location>
</feature>
<feature type="transmembrane region" description="Helical" evidence="1">
    <location>
        <begin position="43"/>
        <end position="61"/>
    </location>
</feature>
<keyword evidence="1" id="KW-0812">Transmembrane</keyword>
<evidence type="ECO:0000313" key="2">
    <source>
        <dbReference type="EMBL" id="GAA1394143.1"/>
    </source>
</evidence>
<reference evidence="2 3" key="1">
    <citation type="journal article" date="2019" name="Int. J. Syst. Evol. Microbiol.">
        <title>The Global Catalogue of Microorganisms (GCM) 10K type strain sequencing project: providing services to taxonomists for standard genome sequencing and annotation.</title>
        <authorList>
            <consortium name="The Broad Institute Genomics Platform"/>
            <consortium name="The Broad Institute Genome Sequencing Center for Infectious Disease"/>
            <person name="Wu L."/>
            <person name="Ma J."/>
        </authorList>
    </citation>
    <scope>NUCLEOTIDE SEQUENCE [LARGE SCALE GENOMIC DNA]</scope>
    <source>
        <strain evidence="2 3">JCM 11896</strain>
    </source>
</reference>
<sequence>MPVLIGMTFAVLAMLCSTVAAILQADAARQGGRTSSVMARPRFLAGLLMDVVTWLCMVVALQYIPIFAVQATLAGAIAMTALYARYFRGEWLRPVHRLAIGASILGLALVAGSAGIERKQAMTGHGTTVAVLVAAMVVIMVATLAVNPSTMPWPSAVLAGLGLGGGAVCIRALHVSDGVEVSALVAEPLVYVLLGMAAVGLYNYARALQLGDIATVTALYMAVQVVVPGLVGITLLDDTVRKGFTWMLLLGLAFIVYGTSILARRRPERRVPPRVA</sequence>
<keyword evidence="1" id="KW-1133">Transmembrane helix</keyword>
<evidence type="ECO:0000313" key="3">
    <source>
        <dbReference type="Proteomes" id="UP001501414"/>
    </source>
</evidence>
<organism evidence="2 3">
    <name type="scientific">Pseudonocardia kongjuensis</name>
    <dbReference type="NCBI Taxonomy" id="102227"/>
    <lineage>
        <taxon>Bacteria</taxon>
        <taxon>Bacillati</taxon>
        <taxon>Actinomycetota</taxon>
        <taxon>Actinomycetes</taxon>
        <taxon>Pseudonocardiales</taxon>
        <taxon>Pseudonocardiaceae</taxon>
        <taxon>Pseudonocardia</taxon>
    </lineage>
</organism>
<gene>
    <name evidence="2" type="ORF">GCM10009613_41780</name>
</gene>
<feature type="transmembrane region" description="Helical" evidence="1">
    <location>
        <begin position="153"/>
        <end position="173"/>
    </location>
</feature>
<feature type="transmembrane region" description="Helical" evidence="1">
    <location>
        <begin position="185"/>
        <end position="205"/>
    </location>
</feature>
<dbReference type="PANTHER" id="PTHR40761">
    <property type="entry name" value="CONSERVED INTEGRAL MEMBRANE ALANINE VALINE AND LEUCINE RICH PROTEIN-RELATED"/>
    <property type="match status" value="1"/>
</dbReference>
<evidence type="ECO:0008006" key="4">
    <source>
        <dbReference type="Google" id="ProtNLM"/>
    </source>
</evidence>
<feature type="transmembrane region" description="Helical" evidence="1">
    <location>
        <begin position="98"/>
        <end position="116"/>
    </location>
</feature>
<keyword evidence="3" id="KW-1185">Reference proteome</keyword>
<dbReference type="SUPFAM" id="SSF103481">
    <property type="entry name" value="Multidrug resistance efflux transporter EmrE"/>
    <property type="match status" value="1"/>
</dbReference>
<keyword evidence="1" id="KW-0472">Membrane</keyword>
<accession>A0ABN1XZW8</accession>
<feature type="transmembrane region" description="Helical" evidence="1">
    <location>
        <begin position="243"/>
        <end position="263"/>
    </location>
</feature>
<dbReference type="Proteomes" id="UP001501414">
    <property type="component" value="Unassembled WGS sequence"/>
</dbReference>
<dbReference type="EMBL" id="BAAAJK010000026">
    <property type="protein sequence ID" value="GAA1394143.1"/>
    <property type="molecule type" value="Genomic_DNA"/>
</dbReference>
<dbReference type="PANTHER" id="PTHR40761:SF1">
    <property type="entry name" value="CONSERVED INTEGRAL MEMBRANE ALANINE VALINE AND LEUCINE RICH PROTEIN-RELATED"/>
    <property type="match status" value="1"/>
</dbReference>
<feature type="transmembrane region" description="Helical" evidence="1">
    <location>
        <begin position="67"/>
        <end position="86"/>
    </location>
</feature>
<comment type="caution">
    <text evidence="2">The sequence shown here is derived from an EMBL/GenBank/DDBJ whole genome shotgun (WGS) entry which is preliminary data.</text>
</comment>
<name>A0ABN1XZW8_9PSEU</name>
<dbReference type="InterPro" id="IPR037185">
    <property type="entry name" value="EmrE-like"/>
</dbReference>